<protein>
    <submittedName>
        <fullName evidence="1">Immunoglobulin-like domain-containing protein</fullName>
    </submittedName>
</protein>
<organism evidence="1 2">
    <name type="scientific">Paenibacillus mesotrionivorans</name>
    <dbReference type="NCBI Taxonomy" id="3160968"/>
    <lineage>
        <taxon>Bacteria</taxon>
        <taxon>Bacillati</taxon>
        <taxon>Bacillota</taxon>
        <taxon>Bacilli</taxon>
        <taxon>Bacillales</taxon>
        <taxon>Paenibacillaceae</taxon>
        <taxon>Paenibacillus</taxon>
    </lineage>
</organism>
<accession>A0ACC7NUN5</accession>
<keyword evidence="2" id="KW-1185">Reference proteome</keyword>
<sequence length="1581" mass="171073">MSDLTSKKGWKRGKAPFSALTAGLLAASMALGLAPAFPGTVQAEVSSTAQVLTADYGVSDGTLIRTEQFNNTNYSPLPVHVVEELAGIKTKVVRDFVKINWYYNKDANNPDRLAYSIDTPQNLATNPDLLSGRKETYDFMGQFSESLLISLAYSYGGDANPGKNRLLAGEETMNWDEYDKAIRVIIQTLKEKNPKLEYIEVGNEPNLEPAYYGHMKNDIPGYMRMYEGMSKAVVWVNQQLGLNDTFGANGVRLKVGGPVLSGYDFAKQKQFVDIAYQNHYQVDFVSWHRYRQEVTQNETQAVEMRNYLKDKYPNATLIVSEYGWKGGGGLSDSTSNVALAKQAAFMTDSAYFYEKGFVDIPMNWVAVHTLNAYFKNQFDVDYALSSGAVGWQEYAANDPKPVQYMNLRGWRESATSQQMKIRDIEFYGVDGQKITVPNAVNDPAIAAVTDGDPATEFLQGDYWSWLKFDLGSPQQIAKVRIHWGNAQVNKFQIVGTTDKLHYYEVLGKTYFTPYFNTMRLLAMLGDEKVAVTGNDTGNTGVRMLATKNSDAKATLMVWNHQLDGTTTKEVSVQVQNLPAGFQGKTLRYKKYLVDATHSNYAYNKIDSLEVVGQGTANITGTEVFNETLAPNAVMLIELEAVDASINNIVSAGKTVTGDLQNLPALVDGDGRTAASAASSNYPQSVVIDLGRTFQVSGAEIKWSQAELQGYRYSISASADNSSYSTVVDATYGAWSKGNSLHWFPAAARYVKLTVTGSYTGQPLSIDDISIFADGLYKNGFETAEDRDLSGWKTKGYSSKYTVWDYGTDTVTGSTYTVPHETFGSVSDNFGFFGENSWADYGMEAKVKMDNPVYTGDVKMGVTARAGKGRADEHRNLHYSLLLVKDGGISKLVLQRDNTDMPTGKKNNIELDSVVLDGIDPARWYTLRLEAVGPNLKGYLDGMLMVEYTDHDVYDGKDALLPAGLAGIRGSKTKVQFDDIRVYPIMPLLSDIQVNGVSISGFNPLKNDYLVKLSGPGSDKATVTGTVYGGANAVVSPASSGALPLGGTGEEVVHLIAAQSTEGNGATYYRVSLRKASEDATLSSLKLSVIPDSGAYNPAVLQPADILLAPGVYDYQVKIPSRTAFVSVKEAMATVSNLATVEVVNAPIVSGTGTLSVKVTAEAGNSQVYTLHFTANEEAPLGTVLLAETFETGTYNQDAATGWRNADNTQTQHLRVTEDVSGRALEKTTNDNMAFSVGSSSWTNYEVRARVKANADTGLPGIIARASDDLKNFYMLRIHNGENNLAGGSTGYIALGRMVNNSLKESSIKKPFPYEAGKWYQLRLVVNGSRLMGYVDDKLVFDVTDTGSGLFPDNPPPLTQGKAGIRTANRPAQIDDYVVALLPGDTTPVPDTVKPVITLNGEAVMSIPAGSVFTDPGAAATDNVDGDLSATIVVTGQVDTAVPGVYTLRYNVQDKAGNAAQEVIRTVTVSGTVGEGKPFMVKGGLVGDRTQGLTARVTVIPVDGALAHEGDEVVFFQLMKGDAPVSHAALKTDIAGLTTLAAHFDVADPENPAYSIRVLVVDQLLPAGGALPEALSDKVVLQ</sequence>
<dbReference type="Proteomes" id="UP001631969">
    <property type="component" value="Unassembled WGS sequence"/>
</dbReference>
<comment type="caution">
    <text evidence="1">The sequence shown here is derived from an EMBL/GenBank/DDBJ whole genome shotgun (WGS) entry which is preliminary data.</text>
</comment>
<evidence type="ECO:0000313" key="1">
    <source>
        <dbReference type="EMBL" id="MFM9327406.1"/>
    </source>
</evidence>
<proteinExistence type="predicted"/>
<name>A0ACC7NUN5_9BACL</name>
<reference evidence="1" key="1">
    <citation type="submission" date="2024-12" db="EMBL/GenBank/DDBJ databases">
        <authorList>
            <person name="Wu N."/>
        </authorList>
    </citation>
    <scope>NUCLEOTIDE SEQUENCE</scope>
    <source>
        <strain evidence="1">P15</strain>
    </source>
</reference>
<dbReference type="EMBL" id="JBJURJ010000002">
    <property type="protein sequence ID" value="MFM9327406.1"/>
    <property type="molecule type" value="Genomic_DNA"/>
</dbReference>
<gene>
    <name evidence="1" type="ORF">ACI1P1_03735</name>
</gene>
<evidence type="ECO:0000313" key="2">
    <source>
        <dbReference type="Proteomes" id="UP001631969"/>
    </source>
</evidence>